<dbReference type="PANTHER" id="PTHR22912">
    <property type="entry name" value="DISULFIDE OXIDOREDUCTASE"/>
    <property type="match status" value="1"/>
</dbReference>
<dbReference type="InterPro" id="IPR001100">
    <property type="entry name" value="Pyr_nuc-diS_OxRdtase"/>
</dbReference>
<sequence length="469" mass="48968">MSDKQYDLVVIGGGPGGYVAAIRAAQLGMATACVEGRGALGGTCLNIGCIPSKALLQSSEKYADATKHFAEHGIKVDGLSLDLPAMMGRKDKVVKNLTGGIEFLFKKNKIDYIKGWGSIPAAGSVKVALADGGEQVLQTKTILIATGSESTPLPGVETDEKQIVTSTGALALDKVPEHLVVIGAGVIGLEMGSVWSRLGAKVTVVEFLDRILPGMDGEIAKQTQRVLTKQGLKFKLGTKVTAAKNAKAGVTLTLEPAKGGEAEEMKAAVVLVAIGRRPFTDGLGLQELGVAMDNRGVIQVDKHFQTSVPGIYAIGDCVPGPMLAHKAEEDGVVAVECLAGQSSHIDYNMVPGVVYTWPEVASVGKTEEQLKEEGVDYRVGKFPFTANSRAQAVGDTDGVVKILADKRTDKVLGVHILGPLAGDILAEAVTVMEFGGSAEDIARTCHSHPGMGEAVKEAALAVDGRALHI</sequence>
<dbReference type="RefSeq" id="WP_167222687.1">
    <property type="nucleotide sequence ID" value="NZ_JAAQPH010000004.1"/>
</dbReference>
<dbReference type="EMBL" id="JAAQPH010000004">
    <property type="protein sequence ID" value="NIA68270.1"/>
    <property type="molecule type" value="Genomic_DNA"/>
</dbReference>
<dbReference type="PIRSF" id="PIRSF000350">
    <property type="entry name" value="Mercury_reductase_MerA"/>
    <property type="match status" value="1"/>
</dbReference>
<evidence type="ECO:0000256" key="13">
    <source>
        <dbReference type="PIRSR" id="PIRSR000350-4"/>
    </source>
</evidence>
<keyword evidence="6 14" id="KW-0560">Oxidoreductase</keyword>
<name>A0A967EX87_9PROT</name>
<feature type="binding site" evidence="12">
    <location>
        <begin position="322"/>
        <end position="325"/>
    </location>
    <ligand>
        <name>FAD</name>
        <dbReference type="ChEBI" id="CHEBI:57692"/>
    </ligand>
</feature>
<dbReference type="Gene3D" id="3.50.50.60">
    <property type="entry name" value="FAD/NAD(P)-binding domain"/>
    <property type="match status" value="2"/>
</dbReference>
<feature type="domain" description="Pyridine nucleotide-disulphide oxidoreductase dimerisation" evidence="15">
    <location>
        <begin position="350"/>
        <end position="459"/>
    </location>
</feature>
<dbReference type="PROSITE" id="PS00076">
    <property type="entry name" value="PYRIDINE_REDOX_1"/>
    <property type="match status" value="1"/>
</dbReference>
<dbReference type="InterPro" id="IPR036188">
    <property type="entry name" value="FAD/NAD-bd_sf"/>
</dbReference>
<feature type="binding site" evidence="12">
    <location>
        <position position="275"/>
    </location>
    <ligand>
        <name>NAD(+)</name>
        <dbReference type="ChEBI" id="CHEBI:57540"/>
    </ligand>
</feature>
<evidence type="ECO:0000256" key="9">
    <source>
        <dbReference type="ARBA" id="ARBA00023284"/>
    </source>
</evidence>
<dbReference type="InterPro" id="IPR023753">
    <property type="entry name" value="FAD/NAD-binding_dom"/>
</dbReference>
<keyword evidence="12" id="KW-0547">Nucleotide-binding</keyword>
<dbReference type="InterPro" id="IPR004099">
    <property type="entry name" value="Pyr_nucl-diS_OxRdtase_dimer"/>
</dbReference>
<dbReference type="SUPFAM" id="SSF51905">
    <property type="entry name" value="FAD/NAD(P)-binding domain"/>
    <property type="match status" value="1"/>
</dbReference>
<evidence type="ECO:0000256" key="2">
    <source>
        <dbReference type="ARBA" id="ARBA00012608"/>
    </source>
</evidence>
<dbReference type="FunFam" id="3.30.390.30:FF:000001">
    <property type="entry name" value="Dihydrolipoyl dehydrogenase"/>
    <property type="match status" value="1"/>
</dbReference>
<dbReference type="Pfam" id="PF07992">
    <property type="entry name" value="Pyr_redox_2"/>
    <property type="match status" value="1"/>
</dbReference>
<evidence type="ECO:0000256" key="3">
    <source>
        <dbReference type="ARBA" id="ARBA00016961"/>
    </source>
</evidence>
<evidence type="ECO:0000259" key="15">
    <source>
        <dbReference type="Pfam" id="PF02852"/>
    </source>
</evidence>
<evidence type="ECO:0000256" key="5">
    <source>
        <dbReference type="ARBA" id="ARBA00022827"/>
    </source>
</evidence>
<feature type="domain" description="FAD/NAD(P)-binding" evidence="16">
    <location>
        <begin position="6"/>
        <end position="331"/>
    </location>
</feature>
<dbReference type="InterPro" id="IPR006258">
    <property type="entry name" value="Lipoamide_DH"/>
</dbReference>
<keyword evidence="4 14" id="KW-0285">Flavoprotein</keyword>
<dbReference type="GO" id="GO:0050660">
    <property type="term" value="F:flavin adenine dinucleotide binding"/>
    <property type="evidence" value="ECO:0007669"/>
    <property type="project" value="InterPro"/>
</dbReference>
<comment type="caution">
    <text evidence="17">The sequence shown here is derived from an EMBL/GenBank/DDBJ whole genome shotgun (WGS) entry which is preliminary data.</text>
</comment>
<evidence type="ECO:0000256" key="14">
    <source>
        <dbReference type="RuleBase" id="RU003692"/>
    </source>
</evidence>
<dbReference type="GO" id="GO:0006103">
    <property type="term" value="P:2-oxoglutarate metabolic process"/>
    <property type="evidence" value="ECO:0007669"/>
    <property type="project" value="TreeGrafter"/>
</dbReference>
<dbReference type="GO" id="GO:0005737">
    <property type="term" value="C:cytoplasm"/>
    <property type="evidence" value="ECO:0007669"/>
    <property type="project" value="UniProtKB-ARBA"/>
</dbReference>
<dbReference type="NCBIfam" id="TIGR01350">
    <property type="entry name" value="lipoamide_DH"/>
    <property type="match status" value="1"/>
</dbReference>
<comment type="miscellaneous">
    <text evidence="14">The active site is a redox-active disulfide bond.</text>
</comment>
<evidence type="ECO:0000313" key="18">
    <source>
        <dbReference type="Proteomes" id="UP000761264"/>
    </source>
</evidence>
<comment type="similarity">
    <text evidence="1 14">Belongs to the class-I pyridine nucleotide-disulfide oxidoreductase family.</text>
</comment>
<feature type="disulfide bond" description="Redox-active" evidence="13">
    <location>
        <begin position="44"/>
        <end position="49"/>
    </location>
</feature>
<dbReference type="SUPFAM" id="SSF55424">
    <property type="entry name" value="FAD/NAD-linked reductases, dimerisation (C-terminal) domain"/>
    <property type="match status" value="1"/>
</dbReference>
<dbReference type="PANTHER" id="PTHR22912:SF151">
    <property type="entry name" value="DIHYDROLIPOYL DEHYDROGENASE, MITOCHONDRIAL"/>
    <property type="match status" value="1"/>
</dbReference>
<feature type="active site" description="Proton acceptor" evidence="11">
    <location>
        <position position="448"/>
    </location>
</feature>
<evidence type="ECO:0000259" key="16">
    <source>
        <dbReference type="Pfam" id="PF07992"/>
    </source>
</evidence>
<feature type="binding site" evidence="12">
    <location>
        <position position="53"/>
    </location>
    <ligand>
        <name>FAD</name>
        <dbReference type="ChEBI" id="CHEBI:57692"/>
    </ligand>
</feature>
<evidence type="ECO:0000256" key="10">
    <source>
        <dbReference type="ARBA" id="ARBA00049187"/>
    </source>
</evidence>
<dbReference type="InterPro" id="IPR016156">
    <property type="entry name" value="FAD/NAD-linked_Rdtase_dimer_sf"/>
</dbReference>
<keyword evidence="18" id="KW-1185">Reference proteome</keyword>
<dbReference type="AlphaFoldDB" id="A0A967EX87"/>
<evidence type="ECO:0000256" key="1">
    <source>
        <dbReference type="ARBA" id="ARBA00007532"/>
    </source>
</evidence>
<feature type="binding site" evidence="12">
    <location>
        <position position="316"/>
    </location>
    <ligand>
        <name>FAD</name>
        <dbReference type="ChEBI" id="CHEBI:57692"/>
    </ligand>
</feature>
<feature type="binding site" evidence="12">
    <location>
        <begin position="146"/>
        <end position="148"/>
    </location>
    <ligand>
        <name>FAD</name>
        <dbReference type="ChEBI" id="CHEBI:57692"/>
    </ligand>
</feature>
<dbReference type="Pfam" id="PF02852">
    <property type="entry name" value="Pyr_redox_dim"/>
    <property type="match status" value="1"/>
</dbReference>
<evidence type="ECO:0000256" key="8">
    <source>
        <dbReference type="ARBA" id="ARBA00023157"/>
    </source>
</evidence>
<evidence type="ECO:0000256" key="12">
    <source>
        <dbReference type="PIRSR" id="PIRSR000350-3"/>
    </source>
</evidence>
<dbReference type="InterPro" id="IPR012999">
    <property type="entry name" value="Pyr_OxRdtase_I_AS"/>
</dbReference>
<dbReference type="Gene3D" id="3.30.390.30">
    <property type="match status" value="1"/>
</dbReference>
<dbReference type="FunFam" id="3.50.50.60:FF:000001">
    <property type="entry name" value="Dihydrolipoyl dehydrogenase, mitochondrial"/>
    <property type="match status" value="1"/>
</dbReference>
<feature type="binding site" evidence="12">
    <location>
        <begin position="183"/>
        <end position="190"/>
    </location>
    <ligand>
        <name>NAD(+)</name>
        <dbReference type="ChEBI" id="CHEBI:57540"/>
    </ligand>
</feature>
<evidence type="ECO:0000256" key="11">
    <source>
        <dbReference type="PIRSR" id="PIRSR000350-2"/>
    </source>
</evidence>
<protein>
    <recommendedName>
        <fullName evidence="3 14">Dihydrolipoyl dehydrogenase</fullName>
        <ecNumber evidence="2 14">1.8.1.4</ecNumber>
    </recommendedName>
</protein>
<evidence type="ECO:0000313" key="17">
    <source>
        <dbReference type="EMBL" id="NIA68270.1"/>
    </source>
</evidence>
<reference evidence="17" key="1">
    <citation type="submission" date="2020-03" db="EMBL/GenBank/DDBJ databases">
        <title>Genome of Pelagibius litoralis DSM 21314T.</title>
        <authorList>
            <person name="Wang G."/>
        </authorList>
    </citation>
    <scope>NUCLEOTIDE SEQUENCE</scope>
    <source>
        <strain evidence="17">DSM 21314</strain>
    </source>
</reference>
<keyword evidence="7 12" id="KW-0520">NAD</keyword>
<dbReference type="EC" id="1.8.1.4" evidence="2 14"/>
<dbReference type="GO" id="GO:0004148">
    <property type="term" value="F:dihydrolipoyl dehydrogenase (NADH) activity"/>
    <property type="evidence" value="ECO:0007669"/>
    <property type="project" value="UniProtKB-EC"/>
</dbReference>
<proteinExistence type="inferred from homology"/>
<organism evidence="17 18">
    <name type="scientific">Pelagibius litoralis</name>
    <dbReference type="NCBI Taxonomy" id="374515"/>
    <lineage>
        <taxon>Bacteria</taxon>
        <taxon>Pseudomonadati</taxon>
        <taxon>Pseudomonadota</taxon>
        <taxon>Alphaproteobacteria</taxon>
        <taxon>Rhodospirillales</taxon>
        <taxon>Rhodovibrionaceae</taxon>
        <taxon>Pelagibius</taxon>
    </lineage>
</organism>
<dbReference type="PRINTS" id="PR00411">
    <property type="entry name" value="PNDRDTASEI"/>
</dbReference>
<dbReference type="Proteomes" id="UP000761264">
    <property type="component" value="Unassembled WGS sequence"/>
</dbReference>
<evidence type="ECO:0000256" key="4">
    <source>
        <dbReference type="ARBA" id="ARBA00022630"/>
    </source>
</evidence>
<accession>A0A967EX87</accession>
<keyword evidence="5 12" id="KW-0274">FAD</keyword>
<evidence type="ECO:0000256" key="6">
    <source>
        <dbReference type="ARBA" id="ARBA00023002"/>
    </source>
</evidence>
<dbReference type="PRINTS" id="PR00368">
    <property type="entry name" value="FADPNR"/>
</dbReference>
<keyword evidence="9 14" id="KW-0676">Redox-active center</keyword>
<feature type="binding site" evidence="12">
    <location>
        <position position="117"/>
    </location>
    <ligand>
        <name>FAD</name>
        <dbReference type="ChEBI" id="CHEBI:57692"/>
    </ligand>
</feature>
<feature type="binding site" evidence="12">
    <location>
        <position position="206"/>
    </location>
    <ligand>
        <name>NAD(+)</name>
        <dbReference type="ChEBI" id="CHEBI:57540"/>
    </ligand>
</feature>
<comment type="cofactor">
    <cofactor evidence="12 14">
        <name>FAD</name>
        <dbReference type="ChEBI" id="CHEBI:57692"/>
    </cofactor>
    <text evidence="12 14">Binds 1 FAD per subunit.</text>
</comment>
<evidence type="ECO:0000256" key="7">
    <source>
        <dbReference type="ARBA" id="ARBA00023027"/>
    </source>
</evidence>
<keyword evidence="8" id="KW-1015">Disulfide bond</keyword>
<gene>
    <name evidence="17" type="ORF">HBA54_06670</name>
</gene>
<comment type="catalytic activity">
    <reaction evidence="10 14">
        <text>N(6)-[(R)-dihydrolipoyl]-L-lysyl-[protein] + NAD(+) = N(6)-[(R)-lipoyl]-L-lysyl-[protein] + NADH + H(+)</text>
        <dbReference type="Rhea" id="RHEA:15045"/>
        <dbReference type="Rhea" id="RHEA-COMP:10474"/>
        <dbReference type="Rhea" id="RHEA-COMP:10475"/>
        <dbReference type="ChEBI" id="CHEBI:15378"/>
        <dbReference type="ChEBI" id="CHEBI:57540"/>
        <dbReference type="ChEBI" id="CHEBI:57945"/>
        <dbReference type="ChEBI" id="CHEBI:83099"/>
        <dbReference type="ChEBI" id="CHEBI:83100"/>
        <dbReference type="EC" id="1.8.1.4"/>
    </reaction>
</comment>
<dbReference type="InterPro" id="IPR050151">
    <property type="entry name" value="Class-I_Pyr_Nuc-Dis_Oxidored"/>
</dbReference>